<dbReference type="AlphaFoldDB" id="K5BDS9"/>
<dbReference type="InterPro" id="IPR009057">
    <property type="entry name" value="Homeodomain-like_sf"/>
</dbReference>
<dbReference type="EMBL" id="AMRA01000099">
    <property type="protein sequence ID" value="EKF22397.1"/>
    <property type="molecule type" value="Genomic_DNA"/>
</dbReference>
<accession>K5BDS9</accession>
<reference evidence="6 7" key="1">
    <citation type="journal article" date="2012" name="J. Bacteriol.">
        <title>Genome sequence of Mycobacterium hassiacum DSM 44199, a rare source of heat-stable mycobacterial proteins.</title>
        <authorList>
            <person name="Tiago I."/>
            <person name="Maranha A."/>
            <person name="Mendes V."/>
            <person name="Alarico S."/>
            <person name="Moynihan P.J."/>
            <person name="Clarke A.J."/>
            <person name="Macedo-Ribeiro S."/>
            <person name="Pereira P.J."/>
            <person name="Empadinhas N."/>
        </authorList>
    </citation>
    <scope>NUCLEOTIDE SEQUENCE [LARGE SCALE GENOMIC DNA]</scope>
    <source>
        <strain evidence="7">DSM 44199 / CIP 105218 / JCM 12690 / 3849</strain>
    </source>
</reference>
<dbReference type="InterPro" id="IPR001647">
    <property type="entry name" value="HTH_TetR"/>
</dbReference>
<dbReference type="OrthoDB" id="4143918at2"/>
<evidence type="ECO:0000313" key="7">
    <source>
        <dbReference type="Proteomes" id="UP000006265"/>
    </source>
</evidence>
<dbReference type="Gene3D" id="1.10.357.10">
    <property type="entry name" value="Tetracycline Repressor, domain 2"/>
    <property type="match status" value="1"/>
</dbReference>
<evidence type="ECO:0000256" key="3">
    <source>
        <dbReference type="ARBA" id="ARBA00023163"/>
    </source>
</evidence>
<evidence type="ECO:0000256" key="1">
    <source>
        <dbReference type="ARBA" id="ARBA00023015"/>
    </source>
</evidence>
<evidence type="ECO:0000259" key="5">
    <source>
        <dbReference type="PROSITE" id="PS50977"/>
    </source>
</evidence>
<dbReference type="GO" id="GO:0000976">
    <property type="term" value="F:transcription cis-regulatory region binding"/>
    <property type="evidence" value="ECO:0007669"/>
    <property type="project" value="TreeGrafter"/>
</dbReference>
<dbReference type="Proteomes" id="UP000006265">
    <property type="component" value="Unassembled WGS sequence"/>
</dbReference>
<evidence type="ECO:0000256" key="4">
    <source>
        <dbReference type="PROSITE-ProRule" id="PRU00335"/>
    </source>
</evidence>
<keyword evidence="7" id="KW-1185">Reference proteome</keyword>
<dbReference type="Pfam" id="PF00440">
    <property type="entry name" value="TetR_N"/>
    <property type="match status" value="1"/>
</dbReference>
<protein>
    <submittedName>
        <fullName evidence="6">Bacterial regulatory s, tetR family protein</fullName>
    </submittedName>
</protein>
<feature type="domain" description="HTH tetR-type" evidence="5">
    <location>
        <begin position="18"/>
        <end position="78"/>
    </location>
</feature>
<sequence>MAEAMGETALGLRERKKQRTRATLIDAAVTLCGRQGFDRTTVEQIAALAEVSPRTFSRYFATKDAIAMAMVDEILDRVAIELTGLPAELNPLDALLRAHIGVGLAAKAGAPGAIAVDRVMCVMGILLSSPTLRQSALHYRHAAIGAALGRRMGTDPGDRRLQLVTSVWSAVVMTALAELAAENENWSDVTIEDLIARIESVYADFTALAPGAREVV</sequence>
<evidence type="ECO:0000313" key="6">
    <source>
        <dbReference type="EMBL" id="EKF22397.1"/>
    </source>
</evidence>
<dbReference type="RefSeq" id="WP_005630035.1">
    <property type="nucleotide sequence ID" value="NZ_AMRA01000099.1"/>
</dbReference>
<dbReference type="PANTHER" id="PTHR30055">
    <property type="entry name" value="HTH-TYPE TRANSCRIPTIONAL REGULATOR RUTR"/>
    <property type="match status" value="1"/>
</dbReference>
<gene>
    <name evidence="6" type="ORF">C731_3625</name>
</gene>
<keyword evidence="1" id="KW-0805">Transcription regulation</keyword>
<dbReference type="PROSITE" id="PS01081">
    <property type="entry name" value="HTH_TETR_1"/>
    <property type="match status" value="1"/>
</dbReference>
<dbReference type="PANTHER" id="PTHR30055:SF238">
    <property type="entry name" value="MYCOFACTOCIN BIOSYNTHESIS TRANSCRIPTIONAL REGULATOR MFTR-RELATED"/>
    <property type="match status" value="1"/>
</dbReference>
<evidence type="ECO:0000256" key="2">
    <source>
        <dbReference type="ARBA" id="ARBA00023125"/>
    </source>
</evidence>
<dbReference type="STRING" id="1122247.GCA_000379865_02872"/>
<dbReference type="eggNOG" id="COG1309">
    <property type="taxonomic scope" value="Bacteria"/>
</dbReference>
<proteinExistence type="predicted"/>
<dbReference type="InterPro" id="IPR023772">
    <property type="entry name" value="DNA-bd_HTH_TetR-type_CS"/>
</dbReference>
<name>K5BDS9_MYCHD</name>
<keyword evidence="3" id="KW-0804">Transcription</keyword>
<dbReference type="PATRIC" id="fig|1122247.3.peg.3479"/>
<dbReference type="GO" id="GO:0003700">
    <property type="term" value="F:DNA-binding transcription factor activity"/>
    <property type="evidence" value="ECO:0007669"/>
    <property type="project" value="TreeGrafter"/>
</dbReference>
<dbReference type="SUPFAM" id="SSF46689">
    <property type="entry name" value="Homeodomain-like"/>
    <property type="match status" value="1"/>
</dbReference>
<organism evidence="6 7">
    <name type="scientific">Mycolicibacterium hassiacum (strain DSM 44199 / CIP 105218 / JCM 12690 / 3849)</name>
    <name type="common">Mycobacterium hassiacum</name>
    <dbReference type="NCBI Taxonomy" id="1122247"/>
    <lineage>
        <taxon>Bacteria</taxon>
        <taxon>Bacillati</taxon>
        <taxon>Actinomycetota</taxon>
        <taxon>Actinomycetes</taxon>
        <taxon>Mycobacteriales</taxon>
        <taxon>Mycobacteriaceae</taxon>
        <taxon>Mycolicibacterium</taxon>
    </lineage>
</organism>
<keyword evidence="2 4" id="KW-0238">DNA-binding</keyword>
<comment type="caution">
    <text evidence="6">The sequence shown here is derived from an EMBL/GenBank/DDBJ whole genome shotgun (WGS) entry which is preliminary data.</text>
</comment>
<feature type="DNA-binding region" description="H-T-H motif" evidence="4">
    <location>
        <begin position="41"/>
        <end position="60"/>
    </location>
</feature>
<dbReference type="InterPro" id="IPR050109">
    <property type="entry name" value="HTH-type_TetR-like_transc_reg"/>
</dbReference>
<dbReference type="PROSITE" id="PS50977">
    <property type="entry name" value="HTH_TETR_2"/>
    <property type="match status" value="1"/>
</dbReference>